<sequence length="78" mass="9010">MDGRPGEKSVRTISPPKNPWSGKDHILHHHHHFVDFVIHFEKALLYTHYRGGRIVAIVGILGDLVWRERSYSESTARP</sequence>
<dbReference type="RefSeq" id="XP_066611411.1">
    <property type="nucleotide sequence ID" value="XM_066760650.1"/>
</dbReference>
<reference evidence="2" key="1">
    <citation type="submission" date="2015-01" db="EMBL/GenBank/DDBJ databases">
        <authorList>
            <consortium name="The Broad Institute Genomics Platform"/>
            <person name="Cuomo C."/>
            <person name="Litvintseva A."/>
            <person name="Chen Y."/>
            <person name="Heitman J."/>
            <person name="Sun S."/>
            <person name="Springer D."/>
            <person name="Dromer F."/>
            <person name="Young S."/>
            <person name="Zeng Q."/>
            <person name="Gargeya S."/>
            <person name="Abouelleil A."/>
            <person name="Alvarado L."/>
            <person name="Chapman S.B."/>
            <person name="Gainer-Dewar J."/>
            <person name="Goldberg J."/>
            <person name="Griggs A."/>
            <person name="Gujja S."/>
            <person name="Hansen M."/>
            <person name="Howarth C."/>
            <person name="Imamovic A."/>
            <person name="Larimer J."/>
            <person name="Murphy C."/>
            <person name="Naylor J."/>
            <person name="Pearson M."/>
            <person name="Priest M."/>
            <person name="Roberts A."/>
            <person name="Saif S."/>
            <person name="Shea T."/>
            <person name="Sykes S."/>
            <person name="Wortman J."/>
            <person name="Nusbaum C."/>
            <person name="Birren B."/>
        </authorList>
    </citation>
    <scope>NUCLEOTIDE SEQUENCE</scope>
    <source>
        <strain evidence="2">IND107</strain>
    </source>
</reference>
<keyword evidence="3" id="KW-1185">Reference proteome</keyword>
<organism evidence="2 3">
    <name type="scientific">Cryptococcus tetragattii IND107</name>
    <dbReference type="NCBI Taxonomy" id="1296105"/>
    <lineage>
        <taxon>Eukaryota</taxon>
        <taxon>Fungi</taxon>
        <taxon>Dikarya</taxon>
        <taxon>Basidiomycota</taxon>
        <taxon>Agaricomycotina</taxon>
        <taxon>Tremellomycetes</taxon>
        <taxon>Tremellales</taxon>
        <taxon>Cryptococcaceae</taxon>
        <taxon>Cryptococcus</taxon>
        <taxon>Cryptococcus gattii species complex</taxon>
    </lineage>
</organism>
<name>A0ABR3BJR5_9TREE</name>
<proteinExistence type="predicted"/>
<dbReference type="GeneID" id="91993058"/>
<feature type="region of interest" description="Disordered" evidence="1">
    <location>
        <begin position="1"/>
        <end position="21"/>
    </location>
</feature>
<comment type="caution">
    <text evidence="2">The sequence shown here is derived from an EMBL/GenBank/DDBJ whole genome shotgun (WGS) entry which is preliminary data.</text>
</comment>
<accession>A0ABR3BJR5</accession>
<dbReference type="Proteomes" id="UP000054399">
    <property type="component" value="Unassembled WGS sequence"/>
</dbReference>
<evidence type="ECO:0000313" key="2">
    <source>
        <dbReference type="EMBL" id="KAL0242029.1"/>
    </source>
</evidence>
<dbReference type="EMBL" id="ATAM02000012">
    <property type="protein sequence ID" value="KAL0242029.1"/>
    <property type="molecule type" value="Genomic_DNA"/>
</dbReference>
<evidence type="ECO:0000313" key="3">
    <source>
        <dbReference type="Proteomes" id="UP000054399"/>
    </source>
</evidence>
<feature type="compositionally biased region" description="Basic and acidic residues" evidence="1">
    <location>
        <begin position="1"/>
        <end position="10"/>
    </location>
</feature>
<evidence type="ECO:0000256" key="1">
    <source>
        <dbReference type="SAM" id="MobiDB-lite"/>
    </source>
</evidence>
<gene>
    <name evidence="2" type="ORF">I308_106203</name>
</gene>
<reference evidence="2" key="2">
    <citation type="submission" date="2024-01" db="EMBL/GenBank/DDBJ databases">
        <title>Comparative genomics of Cryptococcus and Kwoniella reveals pathogenesis evolution and contrasting modes of karyotype evolution via chromosome fusion or intercentromeric recombination.</title>
        <authorList>
            <person name="Coelho M.A."/>
            <person name="David-Palma M."/>
            <person name="Shea T."/>
            <person name="Bowers K."/>
            <person name="Mcginley-Smith S."/>
            <person name="Mohammad A.W."/>
            <person name="Gnirke A."/>
            <person name="Yurkov A.M."/>
            <person name="Nowrousian M."/>
            <person name="Sun S."/>
            <person name="Cuomo C.A."/>
            <person name="Heitman J."/>
        </authorList>
    </citation>
    <scope>NUCLEOTIDE SEQUENCE</scope>
    <source>
        <strain evidence="2">IND107</strain>
    </source>
</reference>
<protein>
    <submittedName>
        <fullName evidence="2">Uncharacterized protein</fullName>
    </submittedName>
</protein>